<accession>A0ABV7CPY9</accession>
<comment type="caution">
    <text evidence="1">The sequence shown here is derived from an EMBL/GenBank/DDBJ whole genome shotgun (WGS) entry which is preliminary data.</text>
</comment>
<evidence type="ECO:0000313" key="1">
    <source>
        <dbReference type="EMBL" id="MFC3034749.1"/>
    </source>
</evidence>
<proteinExistence type="predicted"/>
<evidence type="ECO:0000313" key="2">
    <source>
        <dbReference type="Proteomes" id="UP001595453"/>
    </source>
</evidence>
<dbReference type="RefSeq" id="WP_377128630.1">
    <property type="nucleotide sequence ID" value="NZ_JBHRSD010000047.1"/>
</dbReference>
<dbReference type="Proteomes" id="UP001595453">
    <property type="component" value="Unassembled WGS sequence"/>
</dbReference>
<protein>
    <submittedName>
        <fullName evidence="1">Uncharacterized protein</fullName>
    </submittedName>
</protein>
<sequence>MKYLFSLYIFLLVSFSVEVDMVTLLSDEPNDLALFYKDGRNDVASDVYRLLFANLKR</sequence>
<dbReference type="EMBL" id="JBHRSD010000047">
    <property type="protein sequence ID" value="MFC3034749.1"/>
    <property type="molecule type" value="Genomic_DNA"/>
</dbReference>
<name>A0ABV7CPY9_9GAMM</name>
<organism evidence="1 2">
    <name type="scientific">Pseudoalteromonas fenneropenaei</name>
    <dbReference type="NCBI Taxonomy" id="1737459"/>
    <lineage>
        <taxon>Bacteria</taxon>
        <taxon>Pseudomonadati</taxon>
        <taxon>Pseudomonadota</taxon>
        <taxon>Gammaproteobacteria</taxon>
        <taxon>Alteromonadales</taxon>
        <taxon>Pseudoalteromonadaceae</taxon>
        <taxon>Pseudoalteromonas</taxon>
    </lineage>
</organism>
<keyword evidence="2" id="KW-1185">Reference proteome</keyword>
<reference evidence="2" key="1">
    <citation type="journal article" date="2019" name="Int. J. Syst. Evol. Microbiol.">
        <title>The Global Catalogue of Microorganisms (GCM) 10K type strain sequencing project: providing services to taxonomists for standard genome sequencing and annotation.</title>
        <authorList>
            <consortium name="The Broad Institute Genomics Platform"/>
            <consortium name="The Broad Institute Genome Sequencing Center for Infectious Disease"/>
            <person name="Wu L."/>
            <person name="Ma J."/>
        </authorList>
    </citation>
    <scope>NUCLEOTIDE SEQUENCE [LARGE SCALE GENOMIC DNA]</scope>
    <source>
        <strain evidence="2">KCTC 42730</strain>
    </source>
</reference>
<gene>
    <name evidence="1" type="ORF">ACFOEE_19775</name>
</gene>